<protein>
    <recommendedName>
        <fullName evidence="3 4">Single-stranded DNA-binding protein</fullName>
    </recommendedName>
</protein>
<dbReference type="Pfam" id="PF00436">
    <property type="entry name" value="SSB"/>
    <property type="match status" value="1"/>
</dbReference>
<dbReference type="Gene3D" id="2.40.50.140">
    <property type="entry name" value="Nucleic acid-binding proteins"/>
    <property type="match status" value="1"/>
</dbReference>
<gene>
    <name evidence="6" type="ORF">Fsol_00727</name>
</gene>
<dbReference type="SUPFAM" id="SSF50249">
    <property type="entry name" value="Nucleic acid-binding proteins"/>
    <property type="match status" value="1"/>
</dbReference>
<feature type="compositionally biased region" description="Acidic residues" evidence="5">
    <location>
        <begin position="133"/>
        <end position="142"/>
    </location>
</feature>
<dbReference type="RefSeq" id="WP_108673508.1">
    <property type="nucleotide sequence ID" value="NZ_CP025989.1"/>
</dbReference>
<dbReference type="AlphaFoldDB" id="A0A2U8BT43"/>
<reference evidence="6 7" key="1">
    <citation type="journal article" date="2018" name="Genome Biol. Evol.">
        <title>The Genome Sequence of "Candidatus Fokinia solitaria": Insights on Reductive Evolution in Rickettsiales.</title>
        <authorList>
            <person name="Floriano A.M."/>
            <person name="Castelli M."/>
            <person name="Krenek S."/>
            <person name="Berendonk T.U."/>
            <person name="Bazzocchi C."/>
            <person name="Petroni G."/>
            <person name="Sassera D."/>
        </authorList>
    </citation>
    <scope>NUCLEOTIDE SEQUENCE [LARGE SCALE GENOMIC DNA]</scope>
    <source>
        <strain evidence="6">Rio ETE_ALG 3VII</strain>
    </source>
</reference>
<accession>A0A2U8BT43</accession>
<evidence type="ECO:0000313" key="7">
    <source>
        <dbReference type="Proteomes" id="UP000244519"/>
    </source>
</evidence>
<dbReference type="GO" id="GO:0003697">
    <property type="term" value="F:single-stranded DNA binding"/>
    <property type="evidence" value="ECO:0007669"/>
    <property type="project" value="InterPro"/>
</dbReference>
<keyword evidence="1 3" id="KW-0238">DNA-binding</keyword>
<dbReference type="OrthoDB" id="9809878at2"/>
<dbReference type="NCBIfam" id="TIGR00621">
    <property type="entry name" value="ssb"/>
    <property type="match status" value="1"/>
</dbReference>
<dbReference type="KEGG" id="fso:Fsol_00727"/>
<evidence type="ECO:0000256" key="3">
    <source>
        <dbReference type="PIRNR" id="PIRNR002070"/>
    </source>
</evidence>
<evidence type="ECO:0000256" key="1">
    <source>
        <dbReference type="ARBA" id="ARBA00023125"/>
    </source>
</evidence>
<dbReference type="EMBL" id="CP025989">
    <property type="protein sequence ID" value="AWD33503.1"/>
    <property type="molecule type" value="Genomic_DNA"/>
</dbReference>
<sequence length="142" mass="16367">MKTKNKITLVGIVDRDPVVRKTSGTDRTGEEKEVINFTLYTVEHWITRDRTKVTKKEYHRICVFVPWIVSFVKKNVRAGDALYIEGSVHTRLWKGSQDEKRSVTEIVLQSNSSSLLKLEHVGHQQKTEHGAEDDNDDDVINF</sequence>
<dbReference type="CDD" id="cd04496">
    <property type="entry name" value="SSB_OBF"/>
    <property type="match status" value="1"/>
</dbReference>
<dbReference type="PIRSF" id="PIRSF002070">
    <property type="entry name" value="SSB"/>
    <property type="match status" value="1"/>
</dbReference>
<feature type="region of interest" description="Disordered" evidence="5">
    <location>
        <begin position="121"/>
        <end position="142"/>
    </location>
</feature>
<dbReference type="Proteomes" id="UP000244519">
    <property type="component" value="Chromosome"/>
</dbReference>
<dbReference type="GO" id="GO:0006260">
    <property type="term" value="P:DNA replication"/>
    <property type="evidence" value="ECO:0007669"/>
    <property type="project" value="InterPro"/>
</dbReference>
<evidence type="ECO:0000313" key="6">
    <source>
        <dbReference type="EMBL" id="AWD33503.1"/>
    </source>
</evidence>
<organism evidence="6 7">
    <name type="scientific">Candidatus Fokinia solitaria</name>
    <dbReference type="NCBI Taxonomy" id="1802984"/>
    <lineage>
        <taxon>Bacteria</taxon>
        <taxon>Pseudomonadati</taxon>
        <taxon>Pseudomonadota</taxon>
        <taxon>Alphaproteobacteria</taxon>
        <taxon>Rickettsiales</taxon>
        <taxon>Candidatus Midichloriaceae</taxon>
        <taxon>Candidatus Fokinia</taxon>
    </lineage>
</organism>
<dbReference type="InterPro" id="IPR012340">
    <property type="entry name" value="NA-bd_OB-fold"/>
</dbReference>
<evidence type="ECO:0000256" key="2">
    <source>
        <dbReference type="ARBA" id="ARBA00023172"/>
    </source>
</evidence>
<evidence type="ECO:0000256" key="4">
    <source>
        <dbReference type="RuleBase" id="RU000524"/>
    </source>
</evidence>
<keyword evidence="2" id="KW-0233">DNA recombination</keyword>
<feature type="compositionally biased region" description="Basic and acidic residues" evidence="5">
    <location>
        <begin position="121"/>
        <end position="132"/>
    </location>
</feature>
<dbReference type="PROSITE" id="PS50935">
    <property type="entry name" value="SSB"/>
    <property type="match status" value="1"/>
</dbReference>
<name>A0A2U8BT43_9RICK</name>
<proteinExistence type="predicted"/>
<evidence type="ECO:0000256" key="5">
    <source>
        <dbReference type="SAM" id="MobiDB-lite"/>
    </source>
</evidence>
<dbReference type="InterPro" id="IPR011344">
    <property type="entry name" value="ssDNA-bd"/>
</dbReference>
<keyword evidence="7" id="KW-1185">Reference proteome</keyword>
<dbReference type="GO" id="GO:0006310">
    <property type="term" value="P:DNA recombination"/>
    <property type="evidence" value="ECO:0007669"/>
    <property type="project" value="UniProtKB-KW"/>
</dbReference>
<dbReference type="InterPro" id="IPR000424">
    <property type="entry name" value="Primosome_PriB/ssb"/>
</dbReference>